<organism evidence="2 3">
    <name type="scientific">Nonomuraea guangzhouensis</name>
    <dbReference type="NCBI Taxonomy" id="1291555"/>
    <lineage>
        <taxon>Bacteria</taxon>
        <taxon>Bacillati</taxon>
        <taxon>Actinomycetota</taxon>
        <taxon>Actinomycetes</taxon>
        <taxon>Streptosporangiales</taxon>
        <taxon>Streptosporangiaceae</taxon>
        <taxon>Nonomuraea</taxon>
    </lineage>
</organism>
<evidence type="ECO:0000313" key="2">
    <source>
        <dbReference type="EMBL" id="MFD1537210.1"/>
    </source>
</evidence>
<gene>
    <name evidence="2" type="ORF">ACFSJ0_09205</name>
</gene>
<reference evidence="3" key="1">
    <citation type="journal article" date="2019" name="Int. J. Syst. Evol. Microbiol.">
        <title>The Global Catalogue of Microorganisms (GCM) 10K type strain sequencing project: providing services to taxonomists for standard genome sequencing and annotation.</title>
        <authorList>
            <consortium name="The Broad Institute Genomics Platform"/>
            <consortium name="The Broad Institute Genome Sequencing Center for Infectious Disease"/>
            <person name="Wu L."/>
            <person name="Ma J."/>
        </authorList>
    </citation>
    <scope>NUCLEOTIDE SEQUENCE [LARGE SCALE GENOMIC DNA]</scope>
    <source>
        <strain evidence="3">CGMCC 1.15399</strain>
    </source>
</reference>
<comment type="caution">
    <text evidence="2">The sequence shown here is derived from an EMBL/GenBank/DDBJ whole genome shotgun (WGS) entry which is preliminary data.</text>
</comment>
<sequence length="206" mass="21386">MDLAPYVDNLRRELAVAAEAGGDDARALAERLTSPLESATRLVLLEALSAAADEITRELAPGSVDVRLRGRDPSFVVTPPPMDRSLDDESEGGFDALPGGAAGRRWSGAGASTGSGVPVGRGASGTPTASAAVPQEGEEGGTSRISLRVPEQLKPRIEEAASREGLSVNAWLVRAVSAALQPEGAGGRSGWREDSKGGRRYTGWVR</sequence>
<evidence type="ECO:0008006" key="4">
    <source>
        <dbReference type="Google" id="ProtNLM"/>
    </source>
</evidence>
<accession>A0ABW4G4A5</accession>
<proteinExistence type="predicted"/>
<keyword evidence="3" id="KW-1185">Reference proteome</keyword>
<feature type="region of interest" description="Disordered" evidence="1">
    <location>
        <begin position="183"/>
        <end position="206"/>
    </location>
</feature>
<dbReference type="RefSeq" id="WP_219528689.1">
    <property type="nucleotide sequence ID" value="NZ_JAHKRM010000005.1"/>
</dbReference>
<feature type="compositionally biased region" description="Gly residues" evidence="1">
    <location>
        <begin position="111"/>
        <end position="123"/>
    </location>
</feature>
<dbReference type="EMBL" id="JBHUCM010000008">
    <property type="protein sequence ID" value="MFD1537210.1"/>
    <property type="molecule type" value="Genomic_DNA"/>
</dbReference>
<dbReference type="Proteomes" id="UP001597097">
    <property type="component" value="Unassembled WGS sequence"/>
</dbReference>
<name>A0ABW4G4A5_9ACTN</name>
<evidence type="ECO:0000256" key="1">
    <source>
        <dbReference type="SAM" id="MobiDB-lite"/>
    </source>
</evidence>
<evidence type="ECO:0000313" key="3">
    <source>
        <dbReference type="Proteomes" id="UP001597097"/>
    </source>
</evidence>
<feature type="region of interest" description="Disordered" evidence="1">
    <location>
        <begin position="71"/>
        <end position="142"/>
    </location>
</feature>
<protein>
    <recommendedName>
        <fullName evidence="4">Toxin-antitoxin system HicB family antitoxin</fullName>
    </recommendedName>
</protein>